<organism evidence="1 2">
    <name type="scientific">Methanosarcina barkeri 3</name>
    <dbReference type="NCBI Taxonomy" id="1434107"/>
    <lineage>
        <taxon>Archaea</taxon>
        <taxon>Methanobacteriati</taxon>
        <taxon>Methanobacteriota</taxon>
        <taxon>Stenosarchaea group</taxon>
        <taxon>Methanomicrobia</taxon>
        <taxon>Methanosarcinales</taxon>
        <taxon>Methanosarcinaceae</taxon>
        <taxon>Methanosarcina</taxon>
    </lineage>
</organism>
<dbReference type="PATRIC" id="fig|1434107.4.peg.353"/>
<dbReference type="EMBL" id="CP009517">
    <property type="protein sequence ID" value="AKB80842.1"/>
    <property type="molecule type" value="Genomic_DNA"/>
</dbReference>
<evidence type="ECO:0000313" key="1">
    <source>
        <dbReference type="EMBL" id="AKB80842.1"/>
    </source>
</evidence>
<reference evidence="1" key="1">
    <citation type="submission" date="2014-07" db="EMBL/GenBank/DDBJ databases">
        <title>Methanogenic archaea and the global carbon cycle.</title>
        <authorList>
            <person name="Henriksen J.R."/>
            <person name="Luke J."/>
            <person name="Reinhart S."/>
            <person name="Benedict M.N."/>
            <person name="Youngblut N.D."/>
            <person name="Metcalf M.E."/>
            <person name="Whitaker R.J."/>
            <person name="Metcalf W.W."/>
        </authorList>
    </citation>
    <scope>NUCLEOTIDE SEQUENCE [LARGE SCALE GENOMIC DNA]</scope>
    <source>
        <strain evidence="1">3</strain>
    </source>
</reference>
<dbReference type="GeneID" id="24787713"/>
<dbReference type="AlphaFoldDB" id="A0A0E3SJJ9"/>
<dbReference type="KEGG" id="mbak:MSBR3_0264"/>
<dbReference type="OrthoDB" id="255611at2157"/>
<dbReference type="RefSeq" id="WP_048105950.1">
    <property type="nucleotide sequence ID" value="NZ_CP009517.1"/>
</dbReference>
<evidence type="ECO:0008006" key="3">
    <source>
        <dbReference type="Google" id="ProtNLM"/>
    </source>
</evidence>
<gene>
    <name evidence="1" type="ORF">MSBR3_0264</name>
</gene>
<sequence>MKIIKRDTLWETYYSYYRNVASPFRKPILFKWLYNNYITLHLSCVGSCYIPKLADLKTCLALIDVAVDDSCDYTSLIKKSGGDEFSYEMLSMLYNTDKVASGIYISTCSNLSNNVYVETTFDIFSDLIRTHISSLPKYDYFKGEFFLAIRNVAESMEFSYILNKNKIVYPFSFVVQSKAASTMVVVHSILDLMCSEDFEASDLGNAIVLFKMADVVAMLDNAVYTWKREILERDYSSPVISLALEKRLVKFSDFETSSVENIEENLLPLSEMIADELNKILLSMEEFVENYEIKSFDALRFINNYKTYIFENQRKNKQIKSIVDL</sequence>
<protein>
    <recommendedName>
        <fullName evidence="3">Terpene synthase</fullName>
    </recommendedName>
</protein>
<dbReference type="Proteomes" id="UP000033066">
    <property type="component" value="Chromosome"/>
</dbReference>
<accession>A0A0E3SJJ9</accession>
<keyword evidence="2" id="KW-1185">Reference proteome</keyword>
<evidence type="ECO:0000313" key="2">
    <source>
        <dbReference type="Proteomes" id="UP000033066"/>
    </source>
</evidence>
<proteinExistence type="predicted"/>
<name>A0A0E3SJJ9_METBA</name>
<dbReference type="HOGENOM" id="CLU_854197_0_0_2"/>